<evidence type="ECO:0000313" key="4">
    <source>
        <dbReference type="Proteomes" id="UP000224854"/>
    </source>
</evidence>
<dbReference type="EMBL" id="NJEU01000128">
    <property type="protein sequence ID" value="PHH81325.1"/>
    <property type="molecule type" value="Genomic_DNA"/>
</dbReference>
<keyword evidence="1" id="KW-1133">Transmembrane helix</keyword>
<dbReference type="InterPro" id="IPR002656">
    <property type="entry name" value="Acyl_transf_3_dom"/>
</dbReference>
<feature type="transmembrane region" description="Helical" evidence="1">
    <location>
        <begin position="230"/>
        <end position="247"/>
    </location>
</feature>
<dbReference type="OrthoDB" id="5819582at2759"/>
<name>A0A2C5ZH84_9HYPO</name>
<proteinExistence type="predicted"/>
<dbReference type="InterPro" id="IPR050879">
    <property type="entry name" value="Acyltransferase_3"/>
</dbReference>
<dbReference type="PANTHER" id="PTHR23028:SF134">
    <property type="entry name" value="PUTATIVE (AFU_ORTHOLOGUE AFUA_4G08520)-RELATED"/>
    <property type="match status" value="1"/>
</dbReference>
<feature type="transmembrane region" description="Helical" evidence="1">
    <location>
        <begin position="297"/>
        <end position="319"/>
    </location>
</feature>
<accession>A0A2C5ZH84</accession>
<organism evidence="3 4">
    <name type="scientific">Ophiocordyceps australis</name>
    <dbReference type="NCBI Taxonomy" id="1399860"/>
    <lineage>
        <taxon>Eukaryota</taxon>
        <taxon>Fungi</taxon>
        <taxon>Dikarya</taxon>
        <taxon>Ascomycota</taxon>
        <taxon>Pezizomycotina</taxon>
        <taxon>Sordariomycetes</taxon>
        <taxon>Hypocreomycetidae</taxon>
        <taxon>Hypocreales</taxon>
        <taxon>Ophiocordycipitaceae</taxon>
        <taxon>Ophiocordyceps</taxon>
    </lineage>
</organism>
<evidence type="ECO:0000256" key="1">
    <source>
        <dbReference type="SAM" id="Phobius"/>
    </source>
</evidence>
<feature type="transmembrane region" description="Helical" evidence="1">
    <location>
        <begin position="98"/>
        <end position="118"/>
    </location>
</feature>
<feature type="domain" description="Acyltransferase 3" evidence="2">
    <location>
        <begin position="40"/>
        <end position="414"/>
    </location>
</feature>
<feature type="transmembrane region" description="Helical" evidence="1">
    <location>
        <begin position="139"/>
        <end position="162"/>
    </location>
</feature>
<feature type="transmembrane region" description="Helical" evidence="1">
    <location>
        <begin position="199"/>
        <end position="218"/>
    </location>
</feature>
<protein>
    <recommendedName>
        <fullName evidence="2">Acyltransferase 3 domain-containing protein</fullName>
    </recommendedName>
</protein>
<feature type="transmembrane region" description="Helical" evidence="1">
    <location>
        <begin position="350"/>
        <end position="371"/>
    </location>
</feature>
<comment type="caution">
    <text evidence="3">The sequence shown here is derived from an EMBL/GenBank/DDBJ whole genome shotgun (WGS) entry which is preliminary data.</text>
</comment>
<dbReference type="Proteomes" id="UP000224854">
    <property type="component" value="Unassembled WGS sequence"/>
</dbReference>
<keyword evidence="1" id="KW-0812">Transmembrane</keyword>
<gene>
    <name evidence="3" type="ORF">CDD82_1026</name>
</gene>
<evidence type="ECO:0000313" key="3">
    <source>
        <dbReference type="EMBL" id="PHH81325.1"/>
    </source>
</evidence>
<keyword evidence="1" id="KW-0472">Membrane</keyword>
<dbReference type="PANTHER" id="PTHR23028">
    <property type="entry name" value="ACETYLTRANSFERASE"/>
    <property type="match status" value="1"/>
</dbReference>
<dbReference type="GO" id="GO:0016747">
    <property type="term" value="F:acyltransferase activity, transferring groups other than amino-acyl groups"/>
    <property type="evidence" value="ECO:0007669"/>
    <property type="project" value="InterPro"/>
</dbReference>
<keyword evidence="4" id="KW-1185">Reference proteome</keyword>
<evidence type="ECO:0000259" key="2">
    <source>
        <dbReference type="Pfam" id="PF01757"/>
    </source>
</evidence>
<sequence length="470" mass="54792">MQPTALYPRLAVILHFLLPSFVQHRIWPASSKPRRLFATSWLDGLRGVAAYLVSMFHYTEHHFDWYLYPYGFNNPDDHVPSSPLQLPFIRLVYSGRPMVHVFFVISGFVLSYKPLKLIRKHDYNGLLRTLSSSIFRRGFRLFLPVFSITLIVIALIRLGWIYHALPTFREQIRDWYRSIFITVSSSWDWDGPRDLPYNAHLWTIPIEYSNSLFLFLVLTGMSRLKTCLRLVLLVCIIMFCLSSRHWAPAEFLMGMGIAEVQLIQDAYQEQQVAIFKDEENAESENFLAPSRPRASSIWVAQLLFKLFIAANLIFALFVFGWPSHNFDKTPGISAIWRHTMEPFWSSGGNLWVIFPWYALSSAQLVLAIQQTKSLQKIFVTPLAQYLGNVSYSFYLFHGIVQAMVARHILFYLWPLVGGRDEAGVWGRMFVWFWGKVFTDIPTFWAADILWRTVDMKSVEWSRWIEGICTI</sequence>
<dbReference type="AlphaFoldDB" id="A0A2C5ZH84"/>
<dbReference type="Pfam" id="PF01757">
    <property type="entry name" value="Acyl_transf_3"/>
    <property type="match status" value="1"/>
</dbReference>
<reference evidence="3 4" key="1">
    <citation type="submission" date="2017-06" db="EMBL/GenBank/DDBJ databases">
        <title>Ant-infecting Ophiocordyceps genomes reveal a high diversity of potential behavioral manipulation genes and a possible major role for enterotoxins.</title>
        <authorList>
            <person name="De Bekker C."/>
            <person name="Evans H.C."/>
            <person name="Brachmann A."/>
            <person name="Hughes D.P."/>
        </authorList>
    </citation>
    <scope>NUCLEOTIDE SEQUENCE [LARGE SCALE GENOMIC DNA]</scope>
    <source>
        <strain evidence="3 4">1348a</strain>
    </source>
</reference>